<dbReference type="PANTHER" id="PTHR12305:SF81">
    <property type="entry name" value="PHOSPHATIDYLINOSITOL 3,4,5-TRISPHOSPHATE 3-PHOSPHATASE AND DUAL-SPECIFICITY PROTEIN PHOSPHATASE PTEN"/>
    <property type="match status" value="1"/>
</dbReference>
<organism evidence="8">
    <name type="scientific">Entamoeba dispar (strain ATCC PRA-260 / SAW760)</name>
    <dbReference type="NCBI Taxonomy" id="370354"/>
    <lineage>
        <taxon>Eukaryota</taxon>
        <taxon>Amoebozoa</taxon>
        <taxon>Evosea</taxon>
        <taxon>Archamoebae</taxon>
        <taxon>Mastigamoebida</taxon>
        <taxon>Entamoebidae</taxon>
        <taxon>Entamoeba</taxon>
    </lineage>
</organism>
<gene>
    <name evidence="7" type="ORF">EDI_009230</name>
</gene>
<evidence type="ECO:0000313" key="7">
    <source>
        <dbReference type="EMBL" id="EDR30301.1"/>
    </source>
</evidence>
<dbReference type="InterPro" id="IPR000387">
    <property type="entry name" value="Tyr_Pase_dom"/>
</dbReference>
<dbReference type="GO" id="GO:0004725">
    <property type="term" value="F:protein tyrosine phosphatase activity"/>
    <property type="evidence" value="ECO:0007669"/>
    <property type="project" value="TreeGrafter"/>
</dbReference>
<dbReference type="GO" id="GO:0005886">
    <property type="term" value="C:plasma membrane"/>
    <property type="evidence" value="ECO:0007669"/>
    <property type="project" value="TreeGrafter"/>
</dbReference>
<evidence type="ECO:0000256" key="4">
    <source>
        <dbReference type="ARBA" id="ARBA00022912"/>
    </source>
</evidence>
<evidence type="ECO:0000256" key="1">
    <source>
        <dbReference type="ARBA" id="ARBA00007881"/>
    </source>
</evidence>
<feature type="non-terminal residue" evidence="7">
    <location>
        <position position="238"/>
    </location>
</feature>
<evidence type="ECO:0000313" key="8">
    <source>
        <dbReference type="Proteomes" id="UP000008076"/>
    </source>
</evidence>
<dbReference type="InterPro" id="IPR016130">
    <property type="entry name" value="Tyr_Pase_AS"/>
</dbReference>
<dbReference type="AlphaFoldDB" id="B0E597"/>
<dbReference type="Proteomes" id="UP000008076">
    <property type="component" value="Unassembled WGS sequence"/>
</dbReference>
<reference evidence="8" key="1">
    <citation type="submission" date="2007-12" db="EMBL/GenBank/DDBJ databases">
        <title>Annotation of Entamoeba dispar SAW760.</title>
        <authorList>
            <person name="Lorenzi H."/>
            <person name="Inman J."/>
            <person name="Schobel S."/>
            <person name="Amedeo P."/>
            <person name="Caler E."/>
        </authorList>
    </citation>
    <scope>NUCLEOTIDE SEQUENCE [LARGE SCALE GENOMIC DNA]</scope>
    <source>
        <strain evidence="8">ATCC PRA-260 / SAW760</strain>
    </source>
</reference>
<dbReference type="RefSeq" id="XP_001733578.1">
    <property type="nucleotide sequence ID" value="XM_001733526.1"/>
</dbReference>
<dbReference type="GO" id="GO:0048870">
    <property type="term" value="P:cell motility"/>
    <property type="evidence" value="ECO:0007669"/>
    <property type="project" value="TreeGrafter"/>
</dbReference>
<proteinExistence type="inferred from homology"/>
<dbReference type="EMBL" id="DS547757">
    <property type="protein sequence ID" value="EDR30301.1"/>
    <property type="molecule type" value="Genomic_DNA"/>
</dbReference>
<dbReference type="GO" id="GO:0042995">
    <property type="term" value="C:cell projection"/>
    <property type="evidence" value="ECO:0007669"/>
    <property type="project" value="TreeGrafter"/>
</dbReference>
<dbReference type="GO" id="GO:0043491">
    <property type="term" value="P:phosphatidylinositol 3-kinase/protein kinase B signal transduction"/>
    <property type="evidence" value="ECO:0007669"/>
    <property type="project" value="TreeGrafter"/>
</dbReference>
<keyword evidence="8" id="KW-1185">Reference proteome</keyword>
<evidence type="ECO:0000259" key="5">
    <source>
        <dbReference type="PROSITE" id="PS50056"/>
    </source>
</evidence>
<dbReference type="GO" id="GO:0051896">
    <property type="term" value="P:regulation of phosphatidylinositol 3-kinase/protein kinase B signal transduction"/>
    <property type="evidence" value="ECO:0007669"/>
    <property type="project" value="TreeGrafter"/>
</dbReference>
<sequence>MTSVIREAVSKAKRRYQQFGFDLDLSYITPRIIAMGFPSEKFEAAYRNPLVDVLQFFETFHKGHYKVYNFCREKPYDGEHKIKGEYEYFPFDDHNAPEYQIIPQLCKDVDDYLKADERNVIALHCKAGKGRTGLMSACFLVYMLDSLNAHEAIDFYGTTRTFNKKGVTIPSQLKYINYWSAALKYRFNIGERTVKMVKIEMTPTPRIGEEIFVKVSTFNEFVCEKSLTNNRKLTFKPA</sequence>
<evidence type="ECO:0000259" key="6">
    <source>
        <dbReference type="PROSITE" id="PS51181"/>
    </source>
</evidence>
<evidence type="ECO:0000256" key="2">
    <source>
        <dbReference type="ARBA" id="ARBA00013015"/>
    </source>
</evidence>
<dbReference type="GO" id="GO:0005634">
    <property type="term" value="C:nucleus"/>
    <property type="evidence" value="ECO:0007669"/>
    <property type="project" value="TreeGrafter"/>
</dbReference>
<dbReference type="Gene3D" id="3.90.190.10">
    <property type="entry name" value="Protein tyrosine phosphatase superfamily"/>
    <property type="match status" value="1"/>
</dbReference>
<dbReference type="PROSITE" id="PS51181">
    <property type="entry name" value="PPASE_TENSIN"/>
    <property type="match status" value="1"/>
</dbReference>
<protein>
    <recommendedName>
        <fullName evidence="2">phosphatidylinositol-3,4,5-trisphosphate 3-phosphatase</fullName>
        <ecNumber evidence="2">3.1.3.67</ecNumber>
    </recommendedName>
</protein>
<dbReference type="PROSITE" id="PS00383">
    <property type="entry name" value="TYR_PHOSPHATASE_1"/>
    <property type="match status" value="1"/>
</dbReference>
<feature type="domain" description="Phosphatase tensin-type" evidence="6">
    <location>
        <begin position="14"/>
        <end position="186"/>
    </location>
</feature>
<dbReference type="GeneID" id="5878458"/>
<dbReference type="InterPro" id="IPR051281">
    <property type="entry name" value="Dual-spec_lipid-protein_phosph"/>
</dbReference>
<accession>B0E597</accession>
<dbReference type="InterPro" id="IPR029023">
    <property type="entry name" value="Tensin_phosphatase"/>
</dbReference>
<dbReference type="InterPro" id="IPR029021">
    <property type="entry name" value="Prot-tyrosine_phosphatase-like"/>
</dbReference>
<dbReference type="OrthoDB" id="18331at2759"/>
<dbReference type="GO" id="GO:0046856">
    <property type="term" value="P:phosphatidylinositol dephosphorylation"/>
    <property type="evidence" value="ECO:0007669"/>
    <property type="project" value="TreeGrafter"/>
</dbReference>
<comment type="similarity">
    <text evidence="1">Belongs to the PTEN phosphatase protein family.</text>
</comment>
<keyword evidence="3 7" id="KW-0378">Hydrolase</keyword>
<dbReference type="Pfam" id="PF22785">
    <property type="entry name" value="Tc-R-P"/>
    <property type="match status" value="1"/>
</dbReference>
<keyword evidence="4" id="KW-0904">Protein phosphatase</keyword>
<dbReference type="CDD" id="cd14509">
    <property type="entry name" value="PTP_PTEN"/>
    <property type="match status" value="1"/>
</dbReference>
<dbReference type="GO" id="GO:0016314">
    <property type="term" value="F:phosphatidylinositol-3,4,5-trisphosphate 3-phosphatase activity"/>
    <property type="evidence" value="ECO:0007669"/>
    <property type="project" value="UniProtKB-EC"/>
</dbReference>
<dbReference type="VEuPathDB" id="AmoebaDB:EDI_009230"/>
<feature type="domain" description="Tyrosine specific protein phosphatases" evidence="5">
    <location>
        <begin position="107"/>
        <end position="160"/>
    </location>
</feature>
<dbReference type="PANTHER" id="PTHR12305">
    <property type="entry name" value="PHOSPHATASE WITH HOMOLOGY TO TENSIN"/>
    <property type="match status" value="1"/>
</dbReference>
<dbReference type="eggNOG" id="KOG2283">
    <property type="taxonomic scope" value="Eukaryota"/>
</dbReference>
<dbReference type="GO" id="GO:0005829">
    <property type="term" value="C:cytosol"/>
    <property type="evidence" value="ECO:0007669"/>
    <property type="project" value="TreeGrafter"/>
</dbReference>
<dbReference type="SUPFAM" id="SSF52799">
    <property type="entry name" value="(Phosphotyrosine protein) phosphatases II"/>
    <property type="match status" value="1"/>
</dbReference>
<dbReference type="OMA" id="STHAEYN"/>
<dbReference type="PROSITE" id="PS50056">
    <property type="entry name" value="TYR_PHOSPHATASE_2"/>
    <property type="match status" value="1"/>
</dbReference>
<dbReference type="KEGG" id="edi:EDI_009230"/>
<evidence type="ECO:0000256" key="3">
    <source>
        <dbReference type="ARBA" id="ARBA00022801"/>
    </source>
</evidence>
<dbReference type="InterPro" id="IPR045101">
    <property type="entry name" value="PTP_PTEN"/>
</dbReference>
<dbReference type="EC" id="3.1.3.67" evidence="2"/>
<name>B0E597_ENTDS</name>